<dbReference type="Gene3D" id="3.30.530.20">
    <property type="match status" value="1"/>
</dbReference>
<reference evidence="1" key="2">
    <citation type="submission" date="2020-09" db="EMBL/GenBank/DDBJ databases">
        <authorList>
            <person name="Sun Q."/>
            <person name="Kim S."/>
        </authorList>
    </citation>
    <scope>NUCLEOTIDE SEQUENCE</scope>
    <source>
        <strain evidence="1">KCTC 32182</strain>
    </source>
</reference>
<proteinExistence type="predicted"/>
<protein>
    <recommendedName>
        <fullName evidence="3">Polyketide cyclase/dehydrase/lipid transport protein</fullName>
    </recommendedName>
</protein>
<accession>A0A918UC04</accession>
<reference evidence="1" key="1">
    <citation type="journal article" date="2014" name="Int. J. Syst. Evol. Microbiol.">
        <title>Complete genome sequence of Corynebacterium casei LMG S-19264T (=DSM 44701T), isolated from a smear-ripened cheese.</title>
        <authorList>
            <consortium name="US DOE Joint Genome Institute (JGI-PGF)"/>
            <person name="Walter F."/>
            <person name="Albersmeier A."/>
            <person name="Kalinowski J."/>
            <person name="Ruckert C."/>
        </authorList>
    </citation>
    <scope>NUCLEOTIDE SEQUENCE</scope>
    <source>
        <strain evidence="1">KCTC 32182</strain>
    </source>
</reference>
<dbReference type="AlphaFoldDB" id="A0A918UC04"/>
<dbReference type="Proteomes" id="UP000645257">
    <property type="component" value="Unassembled WGS sequence"/>
</dbReference>
<dbReference type="EMBL" id="BMYX01000023">
    <property type="protein sequence ID" value="GGY26600.1"/>
    <property type="molecule type" value="Genomic_DNA"/>
</dbReference>
<organism evidence="1 2">
    <name type="scientific">Paludibacterium paludis</name>
    <dbReference type="NCBI Taxonomy" id="1225769"/>
    <lineage>
        <taxon>Bacteria</taxon>
        <taxon>Pseudomonadati</taxon>
        <taxon>Pseudomonadota</taxon>
        <taxon>Betaproteobacteria</taxon>
        <taxon>Neisseriales</taxon>
        <taxon>Chromobacteriaceae</taxon>
        <taxon>Paludibacterium</taxon>
    </lineage>
</organism>
<comment type="caution">
    <text evidence="1">The sequence shown here is derived from an EMBL/GenBank/DDBJ whole genome shotgun (WGS) entry which is preliminary data.</text>
</comment>
<dbReference type="RefSeq" id="WP_189536315.1">
    <property type="nucleotide sequence ID" value="NZ_BMYX01000023.1"/>
</dbReference>
<gene>
    <name evidence="1" type="ORF">GCM10011289_32690</name>
</gene>
<dbReference type="InterPro" id="IPR019587">
    <property type="entry name" value="Polyketide_cyclase/dehydratase"/>
</dbReference>
<evidence type="ECO:0008006" key="3">
    <source>
        <dbReference type="Google" id="ProtNLM"/>
    </source>
</evidence>
<evidence type="ECO:0000313" key="2">
    <source>
        <dbReference type="Proteomes" id="UP000645257"/>
    </source>
</evidence>
<sequence length="138" mass="15138">MWKTAYSIDSRARPETIWQLFRDVEGWQAWNAGIEEIQLHGPFAVGTWFTMTPPGQESLRSVLTEVVEPVVFTDETRVEGLVVVVSHRIDECEGGATRITYEIEVSGDGAEEAGRAISADFPDVLRALSGLAEARSGG</sequence>
<dbReference type="Pfam" id="PF10604">
    <property type="entry name" value="Polyketide_cyc2"/>
    <property type="match status" value="1"/>
</dbReference>
<dbReference type="InterPro" id="IPR023393">
    <property type="entry name" value="START-like_dom_sf"/>
</dbReference>
<evidence type="ECO:0000313" key="1">
    <source>
        <dbReference type="EMBL" id="GGY26600.1"/>
    </source>
</evidence>
<keyword evidence="2" id="KW-1185">Reference proteome</keyword>
<name>A0A918UC04_9NEIS</name>
<dbReference type="SUPFAM" id="SSF55961">
    <property type="entry name" value="Bet v1-like"/>
    <property type="match status" value="1"/>
</dbReference>